<dbReference type="GO" id="GO:0005506">
    <property type="term" value="F:iron ion binding"/>
    <property type="evidence" value="ECO:0007669"/>
    <property type="project" value="InterPro"/>
</dbReference>
<comment type="cofactor">
    <cofactor evidence="7">
        <name>heme</name>
        <dbReference type="ChEBI" id="CHEBI:30413"/>
    </cofactor>
</comment>
<sequence length="440" mass="47933">MASAPGALPLLGHTLAFAHKPLEFISGLPAHGDLVRVKLGPLTVHVVCHPDLVHRVLTEDRVFDKGGPVFEKLREVGGDGVISCPAQAHRRQRRLVQPAFHRARMPGYAGVMAEEITALTDEWRHGQVLDVPATMYQLTTAVTTRCLFTPGKQDTAGLPELYDSIDAVTRGINRRAMLPVPMADKLPTPGNRRYERARSHLTRVTETLIAGHRAKGLDQGDLLSVLLAPQDDASPGLTDAEIHAQVINFLMAGVETTAGLLSWAWHLVGTHPAVRDRLQAEVDSVLGGRPAQHADLPALELTGRVLTEALRLYPPAWLLTRSMTTGAELGGHHLPAGATIMFSAYQVHRRASVYPDPERFDPDRWRDTRKPPPGTLLPFGGGPRKCIGDTFATVEATLALATIAARWQLDPVPGPRVHPARRITLIPDKLTMRLSERGAA</sequence>
<dbReference type="AlphaFoldDB" id="A0A646KGC6"/>
<feature type="compositionally biased region" description="Basic and acidic residues" evidence="9">
    <location>
        <begin position="358"/>
        <end position="370"/>
    </location>
</feature>
<evidence type="ECO:0000256" key="3">
    <source>
        <dbReference type="ARBA" id="ARBA00022723"/>
    </source>
</evidence>
<dbReference type="Proteomes" id="UP000419138">
    <property type="component" value="Unassembled WGS sequence"/>
</dbReference>
<evidence type="ECO:0000256" key="7">
    <source>
        <dbReference type="PIRSR" id="PIRSR602401-1"/>
    </source>
</evidence>
<feature type="region of interest" description="Disordered" evidence="9">
    <location>
        <begin position="358"/>
        <end position="380"/>
    </location>
</feature>
<evidence type="ECO:0000256" key="6">
    <source>
        <dbReference type="ARBA" id="ARBA00023033"/>
    </source>
</evidence>
<name>A0A646KGC6_STRJU</name>
<dbReference type="PRINTS" id="PR00385">
    <property type="entry name" value="P450"/>
</dbReference>
<gene>
    <name evidence="10" type="ORF">FF041_14185</name>
</gene>
<reference evidence="10 11" key="1">
    <citation type="submission" date="2019-05" db="EMBL/GenBank/DDBJ databases">
        <title>Comparative genomics and metabolomics analyses of clavulanic acid producing Streptomyces species provides insight into specialized metabolism and evolution of beta-lactam biosynthetic gene clusters.</title>
        <authorList>
            <person name="Moore M.A."/>
            <person name="Cruz-Morales P."/>
            <person name="Barona Gomez F."/>
            <person name="Kapil T."/>
        </authorList>
    </citation>
    <scope>NUCLEOTIDE SEQUENCE [LARGE SCALE GENOMIC DNA]</scope>
    <source>
        <strain evidence="10 11">NRRL 5741</strain>
    </source>
</reference>
<comment type="similarity">
    <text evidence="1 8">Belongs to the cytochrome P450 family.</text>
</comment>
<dbReference type="PANTHER" id="PTHR24291:SF50">
    <property type="entry name" value="BIFUNCTIONAL ALBAFLAVENONE MONOOXYGENASE_TERPENE SYNTHASE"/>
    <property type="match status" value="1"/>
</dbReference>
<keyword evidence="11" id="KW-1185">Reference proteome</keyword>
<keyword evidence="6 8" id="KW-0503">Monooxygenase</keyword>
<feature type="binding site" description="axial binding residue" evidence="7">
    <location>
        <position position="386"/>
    </location>
    <ligand>
        <name>heme</name>
        <dbReference type="ChEBI" id="CHEBI:30413"/>
    </ligand>
    <ligandPart>
        <name>Fe</name>
        <dbReference type="ChEBI" id="CHEBI:18248"/>
    </ligandPart>
</feature>
<dbReference type="PROSITE" id="PS00086">
    <property type="entry name" value="CYTOCHROME_P450"/>
    <property type="match status" value="1"/>
</dbReference>
<evidence type="ECO:0000313" key="10">
    <source>
        <dbReference type="EMBL" id="MQT01329.1"/>
    </source>
</evidence>
<dbReference type="InterPro" id="IPR017972">
    <property type="entry name" value="Cyt_P450_CS"/>
</dbReference>
<protein>
    <submittedName>
        <fullName evidence="10">Cytochrome P450</fullName>
    </submittedName>
</protein>
<dbReference type="Gene3D" id="1.10.630.10">
    <property type="entry name" value="Cytochrome P450"/>
    <property type="match status" value="1"/>
</dbReference>
<dbReference type="InterPro" id="IPR050196">
    <property type="entry name" value="Cytochrome_P450_Monoox"/>
</dbReference>
<dbReference type="SUPFAM" id="SSF48264">
    <property type="entry name" value="Cytochrome P450"/>
    <property type="match status" value="1"/>
</dbReference>
<dbReference type="GO" id="GO:0020037">
    <property type="term" value="F:heme binding"/>
    <property type="evidence" value="ECO:0007669"/>
    <property type="project" value="InterPro"/>
</dbReference>
<dbReference type="PANTHER" id="PTHR24291">
    <property type="entry name" value="CYTOCHROME P450 FAMILY 4"/>
    <property type="match status" value="1"/>
</dbReference>
<proteinExistence type="inferred from homology"/>
<dbReference type="Pfam" id="PF00067">
    <property type="entry name" value="p450"/>
    <property type="match status" value="1"/>
</dbReference>
<evidence type="ECO:0000256" key="4">
    <source>
        <dbReference type="ARBA" id="ARBA00023002"/>
    </source>
</evidence>
<dbReference type="InterPro" id="IPR002401">
    <property type="entry name" value="Cyt_P450_E_grp-I"/>
</dbReference>
<dbReference type="InterPro" id="IPR036396">
    <property type="entry name" value="Cyt_P450_sf"/>
</dbReference>
<dbReference type="GO" id="GO:0004497">
    <property type="term" value="F:monooxygenase activity"/>
    <property type="evidence" value="ECO:0007669"/>
    <property type="project" value="UniProtKB-KW"/>
</dbReference>
<keyword evidence="5 7" id="KW-0408">Iron</keyword>
<keyword evidence="4 8" id="KW-0560">Oxidoreductase</keyword>
<accession>A0A646KGC6</accession>
<dbReference type="InterPro" id="IPR001128">
    <property type="entry name" value="Cyt_P450"/>
</dbReference>
<evidence type="ECO:0000256" key="5">
    <source>
        <dbReference type="ARBA" id="ARBA00023004"/>
    </source>
</evidence>
<dbReference type="GO" id="GO:0016705">
    <property type="term" value="F:oxidoreductase activity, acting on paired donors, with incorporation or reduction of molecular oxygen"/>
    <property type="evidence" value="ECO:0007669"/>
    <property type="project" value="InterPro"/>
</dbReference>
<evidence type="ECO:0000256" key="1">
    <source>
        <dbReference type="ARBA" id="ARBA00010617"/>
    </source>
</evidence>
<dbReference type="EMBL" id="VCLA01000120">
    <property type="protein sequence ID" value="MQT01329.1"/>
    <property type="molecule type" value="Genomic_DNA"/>
</dbReference>
<dbReference type="CDD" id="cd11049">
    <property type="entry name" value="CYP170A1-like"/>
    <property type="match status" value="1"/>
</dbReference>
<dbReference type="OrthoDB" id="4746309at2"/>
<keyword evidence="2 7" id="KW-0349">Heme</keyword>
<keyword evidence="3 7" id="KW-0479">Metal-binding</keyword>
<evidence type="ECO:0000256" key="2">
    <source>
        <dbReference type="ARBA" id="ARBA00022617"/>
    </source>
</evidence>
<evidence type="ECO:0000256" key="9">
    <source>
        <dbReference type="SAM" id="MobiDB-lite"/>
    </source>
</evidence>
<comment type="caution">
    <text evidence="10">The sequence shown here is derived from an EMBL/GenBank/DDBJ whole genome shotgun (WGS) entry which is preliminary data.</text>
</comment>
<evidence type="ECO:0000256" key="8">
    <source>
        <dbReference type="RuleBase" id="RU000461"/>
    </source>
</evidence>
<evidence type="ECO:0000313" key="11">
    <source>
        <dbReference type="Proteomes" id="UP000419138"/>
    </source>
</evidence>
<organism evidence="10 11">
    <name type="scientific">Streptomyces jumonjinensis</name>
    <dbReference type="NCBI Taxonomy" id="1945"/>
    <lineage>
        <taxon>Bacteria</taxon>
        <taxon>Bacillati</taxon>
        <taxon>Actinomycetota</taxon>
        <taxon>Actinomycetes</taxon>
        <taxon>Kitasatosporales</taxon>
        <taxon>Streptomycetaceae</taxon>
        <taxon>Streptomyces</taxon>
    </lineage>
</organism>
<dbReference type="PRINTS" id="PR00463">
    <property type="entry name" value="EP450I"/>
</dbReference>